<accession>K6XLC6</accession>
<dbReference type="AlphaFoldDB" id="K6XLC6"/>
<dbReference type="InterPro" id="IPR036291">
    <property type="entry name" value="NAD(P)-bd_dom_sf"/>
</dbReference>
<evidence type="ECO:0000313" key="1">
    <source>
        <dbReference type="EMBL" id="GAC21454.1"/>
    </source>
</evidence>
<comment type="caution">
    <text evidence="1">The sequence shown here is derived from an EMBL/GenBank/DDBJ whole genome shotgun (WGS) entry which is preliminary data.</text>
</comment>
<sequence>MSNEFAGKTAIISGGAGGIGFSLAEEFRQLGIKIVNADIDQQQLAAERYLP</sequence>
<dbReference type="EMBL" id="BAEO01000062">
    <property type="protein sequence ID" value="GAC21454.1"/>
    <property type="molecule type" value="Genomic_DNA"/>
</dbReference>
<dbReference type="STRING" id="493475.GARC_4512"/>
<protein>
    <submittedName>
        <fullName evidence="1">Uncharacterized protein</fullName>
    </submittedName>
</protein>
<name>K6XLC6_9ALTE</name>
<evidence type="ECO:0000313" key="2">
    <source>
        <dbReference type="Proteomes" id="UP000006327"/>
    </source>
</evidence>
<dbReference type="Proteomes" id="UP000006327">
    <property type="component" value="Unassembled WGS sequence"/>
</dbReference>
<dbReference type="SUPFAM" id="SSF51735">
    <property type="entry name" value="NAD(P)-binding Rossmann-fold domains"/>
    <property type="match status" value="1"/>
</dbReference>
<proteinExistence type="predicted"/>
<organism evidence="1 2">
    <name type="scientific">Paraglaciecola arctica BSs20135</name>
    <dbReference type="NCBI Taxonomy" id="493475"/>
    <lineage>
        <taxon>Bacteria</taxon>
        <taxon>Pseudomonadati</taxon>
        <taxon>Pseudomonadota</taxon>
        <taxon>Gammaproteobacteria</taxon>
        <taxon>Alteromonadales</taxon>
        <taxon>Alteromonadaceae</taxon>
        <taxon>Paraglaciecola</taxon>
    </lineage>
</organism>
<dbReference type="Gene3D" id="3.40.50.720">
    <property type="entry name" value="NAD(P)-binding Rossmann-like Domain"/>
    <property type="match status" value="1"/>
</dbReference>
<gene>
    <name evidence="1" type="ORF">GARC_4512</name>
</gene>
<reference evidence="1 2" key="1">
    <citation type="journal article" date="2017" name="Antonie Van Leeuwenhoek">
        <title>Rhizobium rhizosphaerae sp. nov., a novel species isolated from rice rhizosphere.</title>
        <authorList>
            <person name="Zhao J.J."/>
            <person name="Zhang J."/>
            <person name="Zhang R.J."/>
            <person name="Zhang C.W."/>
            <person name="Yin H.Q."/>
            <person name="Zhang X.X."/>
        </authorList>
    </citation>
    <scope>NUCLEOTIDE SEQUENCE [LARGE SCALE GENOMIC DNA]</scope>
    <source>
        <strain evidence="1 2">BSs20135</strain>
    </source>
</reference>
<keyword evidence="2" id="KW-1185">Reference proteome</keyword>